<keyword evidence="4" id="KW-0256">Endoplasmic reticulum</keyword>
<dbReference type="InterPro" id="IPR052374">
    <property type="entry name" value="SERAC1"/>
</dbReference>
<dbReference type="PANTHER" id="PTHR48182">
    <property type="entry name" value="PROTEIN SERAC1"/>
    <property type="match status" value="1"/>
</dbReference>
<dbReference type="AlphaFoldDB" id="A0A7J7ILC4"/>
<keyword evidence="5" id="KW-0496">Mitochondrion</keyword>
<dbReference type="Proteomes" id="UP000530660">
    <property type="component" value="Unassembled WGS sequence"/>
</dbReference>
<dbReference type="SUPFAM" id="SSF53474">
    <property type="entry name" value="alpha/beta-Hydrolases"/>
    <property type="match status" value="1"/>
</dbReference>
<feature type="compositionally biased region" description="Polar residues" evidence="7">
    <location>
        <begin position="182"/>
        <end position="193"/>
    </location>
</feature>
<reference evidence="8 9" key="1">
    <citation type="journal article" date="2020" name="J. Phycol.">
        <title>Comparative genome analysis reveals Cyanidiococcus gen. nov., a new extremophilic red algal genus sister to Cyanidioschyzon (Cyanidioschyzonaceae, Rhodophyta).</title>
        <authorList>
            <person name="Liu S.-L."/>
            <person name="Chiang Y.-R."/>
            <person name="Yoon H.S."/>
            <person name="Fu H.-Y."/>
        </authorList>
    </citation>
    <scope>NUCLEOTIDE SEQUENCE [LARGE SCALE GENOMIC DNA]</scope>
    <source>
        <strain evidence="8 9">THAL066</strain>
    </source>
</reference>
<dbReference type="Gene3D" id="3.40.50.1820">
    <property type="entry name" value="alpha/beta hydrolase"/>
    <property type="match status" value="1"/>
</dbReference>
<gene>
    <name evidence="8" type="primary">SERAC1</name>
    <name evidence="8" type="ORF">F1559_002548</name>
</gene>
<comment type="subcellular location">
    <subcellularLocation>
        <location evidence="2">Endoplasmic reticulum</location>
    </subcellularLocation>
    <subcellularLocation>
        <location evidence="3">Membrane</location>
    </subcellularLocation>
    <subcellularLocation>
        <location evidence="1">Mitochondrion</location>
    </subcellularLocation>
</comment>
<evidence type="ECO:0000256" key="2">
    <source>
        <dbReference type="ARBA" id="ARBA00004240"/>
    </source>
</evidence>
<organism evidence="8 9">
    <name type="scientific">Cyanidiococcus yangmingshanensis</name>
    <dbReference type="NCBI Taxonomy" id="2690220"/>
    <lineage>
        <taxon>Eukaryota</taxon>
        <taxon>Rhodophyta</taxon>
        <taxon>Bangiophyceae</taxon>
        <taxon>Cyanidiales</taxon>
        <taxon>Cyanidiaceae</taxon>
        <taxon>Cyanidiococcus</taxon>
    </lineage>
</organism>
<evidence type="ECO:0000256" key="7">
    <source>
        <dbReference type="SAM" id="MobiDB-lite"/>
    </source>
</evidence>
<evidence type="ECO:0000313" key="8">
    <source>
        <dbReference type="EMBL" id="KAF6003848.1"/>
    </source>
</evidence>
<dbReference type="PANTHER" id="PTHR48182:SF2">
    <property type="entry name" value="PROTEIN SERAC1"/>
    <property type="match status" value="1"/>
</dbReference>
<evidence type="ECO:0000256" key="1">
    <source>
        <dbReference type="ARBA" id="ARBA00004173"/>
    </source>
</evidence>
<dbReference type="EMBL" id="VWRR01000005">
    <property type="protein sequence ID" value="KAF6003848.1"/>
    <property type="molecule type" value="Genomic_DNA"/>
</dbReference>
<evidence type="ECO:0000313" key="9">
    <source>
        <dbReference type="Proteomes" id="UP000530660"/>
    </source>
</evidence>
<evidence type="ECO:0000256" key="4">
    <source>
        <dbReference type="ARBA" id="ARBA00022824"/>
    </source>
</evidence>
<dbReference type="GO" id="GO:0005739">
    <property type="term" value="C:mitochondrion"/>
    <property type="evidence" value="ECO:0007669"/>
    <property type="project" value="UniProtKB-SubCell"/>
</dbReference>
<comment type="caution">
    <text evidence="8">The sequence shown here is derived from an EMBL/GenBank/DDBJ whole genome shotgun (WGS) entry which is preliminary data.</text>
</comment>
<evidence type="ECO:0000256" key="3">
    <source>
        <dbReference type="ARBA" id="ARBA00004370"/>
    </source>
</evidence>
<evidence type="ECO:0000256" key="5">
    <source>
        <dbReference type="ARBA" id="ARBA00023128"/>
    </source>
</evidence>
<protein>
    <submittedName>
        <fullName evidence="8">Serine active site containing protein 1</fullName>
    </submittedName>
</protein>
<dbReference type="GO" id="GO:0005783">
    <property type="term" value="C:endoplasmic reticulum"/>
    <property type="evidence" value="ECO:0007669"/>
    <property type="project" value="UniProtKB-SubCell"/>
</dbReference>
<sequence>MYDIQDSKHTFASASFADRPAIRRQVLRMIWRTRIGDAKQRASVIRALEKIHDAVWYEEWTSQGGWVAIAWVARIWRLACEQAATKSLPGIEDPATLKTLGRIRRRIWRPFRRAVVESLSETCGDSSIRAAHLLLHHAPHIVQRSTPHLLEFARQAPLASVLLQNWARLSLAESDTGLSQPRAVTQASVSDTRTPMMAKHGVQEKATDEEVFDVLRATLEGILQTDSSSMRRIPLFPDDTDGLLALPAETPQQEYARLLASACVRHADTRAVALLLEQLDHKRNVQESMQALAILAEWRQNDEFERKPVDPSEQEARMQGIDKARKASQSVQAADILRMEIAKRIADRFSADMAHRFPVWIRILCQWRCATDQTLLQACAIRALENACEESTGAARARLETEVYMLAPDHTMARATAPLVDVVFLHGLRGDPLLTWRCGAFDPRKLSEDDQVEAPVQAATIRKNLDIWRERLWPRTWLASDLDGRARILSVGYSSALTSWGGSESPTASLSLSEQAADLREKLLKAGVGKRPLILIAHSYGGLIAKQLLVDDAKGPRHNARIHWWWGAHSCASRHRVLLDPASRLRGRRQASRRNSRQGCATSDTRAGTLAV</sequence>
<feature type="region of interest" description="Disordered" evidence="7">
    <location>
        <begin position="182"/>
        <end position="201"/>
    </location>
</feature>
<proteinExistence type="predicted"/>
<feature type="compositionally biased region" description="Basic residues" evidence="7">
    <location>
        <begin position="585"/>
        <end position="596"/>
    </location>
</feature>
<keyword evidence="6" id="KW-0472">Membrane</keyword>
<dbReference type="OrthoDB" id="5086500at2759"/>
<accession>A0A7J7ILC4</accession>
<dbReference type="GO" id="GO:0016020">
    <property type="term" value="C:membrane"/>
    <property type="evidence" value="ECO:0007669"/>
    <property type="project" value="UniProtKB-SubCell"/>
</dbReference>
<dbReference type="InterPro" id="IPR029058">
    <property type="entry name" value="AB_hydrolase_fold"/>
</dbReference>
<evidence type="ECO:0000256" key="6">
    <source>
        <dbReference type="ARBA" id="ARBA00023136"/>
    </source>
</evidence>
<feature type="region of interest" description="Disordered" evidence="7">
    <location>
        <begin position="585"/>
        <end position="612"/>
    </location>
</feature>
<name>A0A7J7ILC4_9RHOD</name>
<keyword evidence="9" id="KW-1185">Reference proteome</keyword>